<evidence type="ECO:0000313" key="1">
    <source>
        <dbReference type="EMBL" id="MXQ53691.1"/>
    </source>
</evidence>
<dbReference type="AlphaFoldDB" id="A0A6I4VT94"/>
<comment type="caution">
    <text evidence="1">The sequence shown here is derived from an EMBL/GenBank/DDBJ whole genome shotgun (WGS) entry which is preliminary data.</text>
</comment>
<dbReference type="EMBL" id="WUUL01000004">
    <property type="protein sequence ID" value="MXQ53691.1"/>
    <property type="molecule type" value="Genomic_DNA"/>
</dbReference>
<evidence type="ECO:0000313" key="2">
    <source>
        <dbReference type="Proteomes" id="UP000430692"/>
    </source>
</evidence>
<protein>
    <submittedName>
        <fullName evidence="1">Uncharacterized protein</fullName>
    </submittedName>
</protein>
<dbReference type="RefSeq" id="WP_160801044.1">
    <property type="nucleotide sequence ID" value="NZ_WUUL01000004.1"/>
</dbReference>
<reference evidence="1 2" key="1">
    <citation type="submission" date="2019-12" db="EMBL/GenBank/DDBJ databases">
        <title>Whole-genome analyses of novel actinobacteria.</title>
        <authorList>
            <person name="Sahin N."/>
            <person name="Saygin H."/>
        </authorList>
    </citation>
    <scope>NUCLEOTIDE SEQUENCE [LARGE SCALE GENOMIC DNA]</scope>
    <source>
        <strain evidence="1 2">KC615</strain>
    </source>
</reference>
<name>A0A6I4VT94_9BACL</name>
<dbReference type="Proteomes" id="UP000430692">
    <property type="component" value="Unassembled WGS sequence"/>
</dbReference>
<keyword evidence="2" id="KW-1185">Reference proteome</keyword>
<organism evidence="1 2">
    <name type="scientific">Shimazuella alba</name>
    <dbReference type="NCBI Taxonomy" id="2690964"/>
    <lineage>
        <taxon>Bacteria</taxon>
        <taxon>Bacillati</taxon>
        <taxon>Bacillota</taxon>
        <taxon>Bacilli</taxon>
        <taxon>Bacillales</taxon>
        <taxon>Thermoactinomycetaceae</taxon>
        <taxon>Shimazuella</taxon>
    </lineage>
</organism>
<proteinExistence type="predicted"/>
<accession>A0A6I4VT94</accession>
<gene>
    <name evidence="1" type="ORF">GSM42_08115</name>
</gene>
<sequence>MADIKNDVTDEIFEQVLGIIDSHQDEWLRYLTDFSDSYYNFGGTPYPKVFEQKRKLVTKEKLRIILPYGKTLLDNLEYISREEGKHIEGFFAFIASIHILWEFEPKTFEEKFREHYNREYAGEYTEWNFGHLHFGLPNLRYSALQERLGCFIEDGMYGASDVTLLLWAEMMEMIGTRDLGLLRHCLPSFDWFEKEYGHKYQ</sequence>